<accession>R7H543</accession>
<name>R7H543_9BACT</name>
<sequence>MWGACLASICEYYGKKYSTQFISKLCSCTPTGRVFKIRNFFCTIFDPINVITH</sequence>
<comment type="caution">
    <text evidence="1">The sequence shown here is derived from an EMBL/GenBank/DDBJ whole genome shotgun (WGS) entry which is preliminary data.</text>
</comment>
<dbReference type="EMBL" id="CBIT010000239">
    <property type="protein sequence ID" value="CDE34426.1"/>
    <property type="molecule type" value="Genomic_DNA"/>
</dbReference>
<evidence type="ECO:0000313" key="1">
    <source>
        <dbReference type="EMBL" id="CDE34426.1"/>
    </source>
</evidence>
<gene>
    <name evidence="1" type="ORF">BN741_00021</name>
</gene>
<reference evidence="1" key="1">
    <citation type="submission" date="2012-11" db="EMBL/GenBank/DDBJ databases">
        <title>Dependencies among metagenomic species, viruses, plasmids and units of genetic variation.</title>
        <authorList>
            <person name="Nielsen H.B."/>
            <person name="Almeida M."/>
            <person name="Juncker A.S."/>
            <person name="Rasmussen S."/>
            <person name="Li J."/>
            <person name="Sunagawa S."/>
            <person name="Plichta D."/>
            <person name="Gautier L."/>
            <person name="Le Chatelier E."/>
            <person name="Peletier E."/>
            <person name="Bonde I."/>
            <person name="Nielsen T."/>
            <person name="Manichanh C."/>
            <person name="Arumugam M."/>
            <person name="Batto J."/>
            <person name="Santos M.B.Q.D."/>
            <person name="Blom N."/>
            <person name="Borruel N."/>
            <person name="Burgdorf K.S."/>
            <person name="Boumezbeur F."/>
            <person name="Casellas F."/>
            <person name="Dore J."/>
            <person name="Guarner F."/>
            <person name="Hansen T."/>
            <person name="Hildebrand F."/>
            <person name="Kaas R.S."/>
            <person name="Kennedy S."/>
            <person name="Kristiansen K."/>
            <person name="Kultima J.R."/>
            <person name="Leonard P."/>
            <person name="Levenez F."/>
            <person name="Lund O."/>
            <person name="Moumen B."/>
            <person name="Le Paslier D."/>
            <person name="Pons N."/>
            <person name="Pedersen O."/>
            <person name="Prifti E."/>
            <person name="Qin J."/>
            <person name="Raes J."/>
            <person name="Tap J."/>
            <person name="Tims S."/>
            <person name="Ussery D.W."/>
            <person name="Yamada T."/>
            <person name="MetaHit consortium"/>
            <person name="Renault P."/>
            <person name="Sicheritz-Ponten T."/>
            <person name="Bork P."/>
            <person name="Wang J."/>
            <person name="Brunak S."/>
            <person name="Ehrlich S.D."/>
        </authorList>
    </citation>
    <scope>NUCLEOTIDE SEQUENCE [LARGE SCALE GENOMIC DNA]</scope>
</reference>
<dbReference type="Proteomes" id="UP000018072">
    <property type="component" value="Unassembled WGS sequence"/>
</dbReference>
<dbReference type="AlphaFoldDB" id="R7H543"/>
<proteinExistence type="predicted"/>
<organism evidence="1">
    <name type="scientific">Leyella stercorea CAG:629</name>
    <dbReference type="NCBI Taxonomy" id="1263103"/>
    <lineage>
        <taxon>Bacteria</taxon>
        <taxon>Pseudomonadati</taxon>
        <taxon>Bacteroidota</taxon>
        <taxon>Bacteroidia</taxon>
        <taxon>Bacteroidales</taxon>
        <taxon>Prevotellaceae</taxon>
        <taxon>Leyella</taxon>
    </lineage>
</organism>
<protein>
    <submittedName>
        <fullName evidence="1">Uncharacterized protein</fullName>
    </submittedName>
</protein>